<gene>
    <name evidence="2" type="ORF">G314FT_06410</name>
</gene>
<keyword evidence="3" id="KW-1185">Reference proteome</keyword>
<reference evidence="2" key="1">
    <citation type="submission" date="2022-08" db="EMBL/GenBank/DDBJ databases">
        <title>Genome sequence of Vagococcus luciliae DSM 112651.</title>
        <authorList>
            <person name="Juan G."/>
            <person name="Anja P."/>
            <person name="Rolf D."/>
            <person name="Kampfer P."/>
            <person name="Vilcinskas A."/>
        </authorList>
    </citation>
    <scope>NUCLEOTIDE SEQUENCE</scope>
    <source>
        <strain evidence="2">G314FT</strain>
    </source>
</reference>
<evidence type="ECO:0000256" key="1">
    <source>
        <dbReference type="SAM" id="Phobius"/>
    </source>
</evidence>
<feature type="transmembrane region" description="Helical" evidence="1">
    <location>
        <begin position="50"/>
        <end position="67"/>
    </location>
</feature>
<dbReference type="EMBL" id="CP102451">
    <property type="protein sequence ID" value="UUV98488.1"/>
    <property type="molecule type" value="Genomic_DNA"/>
</dbReference>
<dbReference type="Gene3D" id="1.20.1280.290">
    <property type="match status" value="1"/>
</dbReference>
<keyword evidence="1" id="KW-1133">Transmembrane helix</keyword>
<dbReference type="InterPro" id="IPR004316">
    <property type="entry name" value="SWEET_rpt"/>
</dbReference>
<dbReference type="Proteomes" id="UP001058273">
    <property type="component" value="Chromosome"/>
</dbReference>
<evidence type="ECO:0000313" key="2">
    <source>
        <dbReference type="EMBL" id="UUV98488.1"/>
    </source>
</evidence>
<evidence type="ECO:0000313" key="3">
    <source>
        <dbReference type="Proteomes" id="UP001058273"/>
    </source>
</evidence>
<proteinExistence type="predicted"/>
<dbReference type="Pfam" id="PF03083">
    <property type="entry name" value="MtN3_slv"/>
    <property type="match status" value="1"/>
</dbReference>
<keyword evidence="1" id="KW-0812">Transmembrane</keyword>
<evidence type="ECO:0008006" key="4">
    <source>
        <dbReference type="Google" id="ProtNLM"/>
    </source>
</evidence>
<accession>A0ABY5NYB8</accession>
<protein>
    <recommendedName>
        <fullName evidence="4">Integral membrane protein</fullName>
    </recommendedName>
</protein>
<reference evidence="2" key="2">
    <citation type="submission" date="2022-08" db="EMBL/GenBank/DDBJ databases">
        <authorList>
            <person name="Poehlein A."/>
            <person name="Guzman J."/>
            <person name="Daniel R."/>
            <person name="Vilcinskas A."/>
        </authorList>
    </citation>
    <scope>NUCLEOTIDE SEQUENCE</scope>
    <source>
        <strain evidence="2">G314FT</strain>
    </source>
</reference>
<feature type="transmembrane region" description="Helical" evidence="1">
    <location>
        <begin position="74"/>
        <end position="93"/>
    </location>
</feature>
<name>A0ABY5NYB8_9ENTE</name>
<keyword evidence="1" id="KW-0472">Membrane</keyword>
<feature type="transmembrane region" description="Helical" evidence="1">
    <location>
        <begin position="21"/>
        <end position="38"/>
    </location>
</feature>
<organism evidence="2 3">
    <name type="scientific">Vagococcus luciliae</name>
    <dbReference type="NCBI Taxonomy" id="2920380"/>
    <lineage>
        <taxon>Bacteria</taxon>
        <taxon>Bacillati</taxon>
        <taxon>Bacillota</taxon>
        <taxon>Bacilli</taxon>
        <taxon>Lactobacillales</taxon>
        <taxon>Enterococcaceae</taxon>
        <taxon>Vagococcus</taxon>
    </lineage>
</organism>
<sequence length="95" mass="10611">MDKKQSNLKNMKHFNQFIGSVGALFGIVVFIAYIPQIISNLQGVKSQPWQPLVAAISCFIWVLYGLTKEPKKDIILVIPNLFGVVLGFITFITSL</sequence>